<dbReference type="OrthoDB" id="413361at2759"/>
<protein>
    <recommendedName>
        <fullName evidence="1">GAG-pre-integrase domain-containing protein</fullName>
    </recommendedName>
</protein>
<dbReference type="AlphaFoldDB" id="A0A4Y2PAA3"/>
<evidence type="ECO:0000313" key="3">
    <source>
        <dbReference type="Proteomes" id="UP000499080"/>
    </source>
</evidence>
<dbReference type="Proteomes" id="UP000499080">
    <property type="component" value="Unassembled WGS sequence"/>
</dbReference>
<evidence type="ECO:0000259" key="1">
    <source>
        <dbReference type="Pfam" id="PF13976"/>
    </source>
</evidence>
<proteinExistence type="predicted"/>
<feature type="domain" description="GAG-pre-integrase" evidence="1">
    <location>
        <begin position="11"/>
        <end position="85"/>
    </location>
</feature>
<dbReference type="Pfam" id="PF13976">
    <property type="entry name" value="gag_pre-integrs"/>
    <property type="match status" value="1"/>
</dbReference>
<sequence>MKLKADRVRDLYFLCTEEKKDNTASTVSTSMDTPSPGDFQKWHARLGHLNKIDMINAIKNCSFEGFKCSNIDISNSDCEICIKGKLTKNPFKNVHSRRLQST</sequence>
<name>A0A4Y2PAA3_ARAVE</name>
<reference evidence="2 3" key="1">
    <citation type="journal article" date="2019" name="Sci. Rep.">
        <title>Orb-weaving spider Araneus ventricosus genome elucidates the spidroin gene catalogue.</title>
        <authorList>
            <person name="Kono N."/>
            <person name="Nakamura H."/>
            <person name="Ohtoshi R."/>
            <person name="Moran D.A.P."/>
            <person name="Shinohara A."/>
            <person name="Yoshida Y."/>
            <person name="Fujiwara M."/>
            <person name="Mori M."/>
            <person name="Tomita M."/>
            <person name="Arakawa K."/>
        </authorList>
    </citation>
    <scope>NUCLEOTIDE SEQUENCE [LARGE SCALE GENOMIC DNA]</scope>
</reference>
<dbReference type="EMBL" id="BGPR01010963">
    <property type="protein sequence ID" value="GBN48898.1"/>
    <property type="molecule type" value="Genomic_DNA"/>
</dbReference>
<accession>A0A4Y2PAA3</accession>
<keyword evidence="3" id="KW-1185">Reference proteome</keyword>
<dbReference type="InterPro" id="IPR025724">
    <property type="entry name" value="GAG-pre-integrase_dom"/>
</dbReference>
<evidence type="ECO:0000313" key="2">
    <source>
        <dbReference type="EMBL" id="GBN48898.1"/>
    </source>
</evidence>
<comment type="caution">
    <text evidence="2">The sequence shown here is derived from an EMBL/GenBank/DDBJ whole genome shotgun (WGS) entry which is preliminary data.</text>
</comment>
<gene>
    <name evidence="2" type="ORF">AVEN_23536_1</name>
</gene>
<organism evidence="2 3">
    <name type="scientific">Araneus ventricosus</name>
    <name type="common">Orbweaver spider</name>
    <name type="synonym">Epeira ventricosa</name>
    <dbReference type="NCBI Taxonomy" id="182803"/>
    <lineage>
        <taxon>Eukaryota</taxon>
        <taxon>Metazoa</taxon>
        <taxon>Ecdysozoa</taxon>
        <taxon>Arthropoda</taxon>
        <taxon>Chelicerata</taxon>
        <taxon>Arachnida</taxon>
        <taxon>Araneae</taxon>
        <taxon>Araneomorphae</taxon>
        <taxon>Entelegynae</taxon>
        <taxon>Araneoidea</taxon>
        <taxon>Araneidae</taxon>
        <taxon>Araneus</taxon>
    </lineage>
</organism>